<evidence type="ECO:0000313" key="10">
    <source>
        <dbReference type="Proteomes" id="UP000444980"/>
    </source>
</evidence>
<keyword evidence="10" id="KW-1185">Reference proteome</keyword>
<keyword evidence="3" id="KW-0132">Cell division</keyword>
<feature type="domain" description="POTRA" evidence="8">
    <location>
        <begin position="29"/>
        <end position="100"/>
    </location>
</feature>
<reference evidence="10" key="1">
    <citation type="submission" date="2019-06" db="EMBL/GenBank/DDBJ databases">
        <title>Gordonia isolated from sludge of a wastewater treatment plant.</title>
        <authorList>
            <person name="Tamura T."/>
            <person name="Aoyama K."/>
            <person name="Kang Y."/>
            <person name="Saito S."/>
            <person name="Akiyama N."/>
            <person name="Yazawa K."/>
            <person name="Gonoi T."/>
            <person name="Mikami Y."/>
        </authorList>
    </citation>
    <scope>NUCLEOTIDE SEQUENCE [LARGE SCALE GENOMIC DNA]</scope>
    <source>
        <strain evidence="10">NBRC 107697</strain>
    </source>
</reference>
<evidence type="ECO:0000256" key="7">
    <source>
        <dbReference type="ARBA" id="ARBA00023306"/>
    </source>
</evidence>
<dbReference type="Pfam" id="PF08478">
    <property type="entry name" value="POTRA_1"/>
    <property type="match status" value="1"/>
</dbReference>
<keyword evidence="6" id="KW-0472">Membrane</keyword>
<keyword evidence="7" id="KW-0131">Cell cycle</keyword>
<dbReference type="EMBL" id="BJOU01000001">
    <property type="protein sequence ID" value="GED98269.1"/>
    <property type="molecule type" value="Genomic_DNA"/>
</dbReference>
<organism evidence="9 10">
    <name type="scientific">Gordonia crocea</name>
    <dbReference type="NCBI Taxonomy" id="589162"/>
    <lineage>
        <taxon>Bacteria</taxon>
        <taxon>Bacillati</taxon>
        <taxon>Actinomycetota</taxon>
        <taxon>Actinomycetes</taxon>
        <taxon>Mycobacteriales</taxon>
        <taxon>Gordoniaceae</taxon>
        <taxon>Gordonia</taxon>
    </lineage>
</organism>
<protein>
    <recommendedName>
        <fullName evidence="8">POTRA domain-containing protein</fullName>
    </recommendedName>
</protein>
<evidence type="ECO:0000256" key="4">
    <source>
        <dbReference type="ARBA" id="ARBA00022692"/>
    </source>
</evidence>
<sequence>MRARRVLVVAAVVALVGGLAAVAYFTPLMSVRTVSVHGVPPGAVLTVDEVRHAAQVPLGRPLLQVNTAQAATRVAAIGAVETARVRRQYPSTVEIIVVARTPVARVQTDRAVHVVDRLGVPYRHFDRGTQLPKDVGRLPLLATPNPGPTDPSTKTAVRVVAGLPADLRTKIATIRADSPVDLNFVLHNGSTVVWGDATRPEDKAIAWRAIATRKGTLYNVSSPDFPSYR</sequence>
<dbReference type="InterPro" id="IPR034746">
    <property type="entry name" value="POTRA"/>
</dbReference>
<accession>A0A7I9UZG9</accession>
<dbReference type="PANTHER" id="PTHR37820:SF1">
    <property type="entry name" value="CELL DIVISION PROTEIN FTSQ"/>
    <property type="match status" value="1"/>
</dbReference>
<keyword evidence="2" id="KW-1003">Cell membrane</keyword>
<dbReference type="GO" id="GO:0051301">
    <property type="term" value="P:cell division"/>
    <property type="evidence" value="ECO:0007669"/>
    <property type="project" value="UniProtKB-KW"/>
</dbReference>
<evidence type="ECO:0000313" key="9">
    <source>
        <dbReference type="EMBL" id="GED98269.1"/>
    </source>
</evidence>
<dbReference type="Gene3D" id="3.10.20.310">
    <property type="entry name" value="membrane protein fhac"/>
    <property type="match status" value="1"/>
</dbReference>
<dbReference type="InterPro" id="IPR013685">
    <property type="entry name" value="POTRA_FtsQ_type"/>
</dbReference>
<evidence type="ECO:0000256" key="3">
    <source>
        <dbReference type="ARBA" id="ARBA00022618"/>
    </source>
</evidence>
<evidence type="ECO:0000256" key="2">
    <source>
        <dbReference type="ARBA" id="ARBA00022475"/>
    </source>
</evidence>
<dbReference type="PROSITE" id="PS51779">
    <property type="entry name" value="POTRA"/>
    <property type="match status" value="1"/>
</dbReference>
<dbReference type="RefSeq" id="WP_161927479.1">
    <property type="nucleotide sequence ID" value="NZ_BJOU01000001.1"/>
</dbReference>
<evidence type="ECO:0000256" key="1">
    <source>
        <dbReference type="ARBA" id="ARBA00004370"/>
    </source>
</evidence>
<keyword evidence="5" id="KW-1133">Transmembrane helix</keyword>
<dbReference type="PANTHER" id="PTHR37820">
    <property type="entry name" value="CELL DIVISION PROTEIN DIVIB"/>
    <property type="match status" value="1"/>
</dbReference>
<gene>
    <name evidence="9" type="ORF">nbrc107697_23080</name>
</gene>
<dbReference type="InterPro" id="IPR050487">
    <property type="entry name" value="FtsQ_DivIB"/>
</dbReference>
<keyword evidence="4" id="KW-0812">Transmembrane</keyword>
<dbReference type="InterPro" id="IPR005548">
    <property type="entry name" value="Cell_div_FtsQ/DivIB_C"/>
</dbReference>
<name>A0A7I9UZG9_9ACTN</name>
<proteinExistence type="predicted"/>
<evidence type="ECO:0000256" key="6">
    <source>
        <dbReference type="ARBA" id="ARBA00023136"/>
    </source>
</evidence>
<comment type="caution">
    <text evidence="9">The sequence shown here is derived from an EMBL/GenBank/DDBJ whole genome shotgun (WGS) entry which is preliminary data.</text>
</comment>
<dbReference type="Proteomes" id="UP000444980">
    <property type="component" value="Unassembled WGS sequence"/>
</dbReference>
<dbReference type="OrthoDB" id="9790760at2"/>
<evidence type="ECO:0000259" key="8">
    <source>
        <dbReference type="PROSITE" id="PS51779"/>
    </source>
</evidence>
<dbReference type="AlphaFoldDB" id="A0A7I9UZG9"/>
<dbReference type="Pfam" id="PF03799">
    <property type="entry name" value="FtsQ_DivIB_C"/>
    <property type="match status" value="1"/>
</dbReference>
<comment type="subcellular location">
    <subcellularLocation>
        <location evidence="1">Membrane</location>
    </subcellularLocation>
</comment>
<dbReference type="GO" id="GO:0005886">
    <property type="term" value="C:plasma membrane"/>
    <property type="evidence" value="ECO:0007669"/>
    <property type="project" value="TreeGrafter"/>
</dbReference>
<evidence type="ECO:0000256" key="5">
    <source>
        <dbReference type="ARBA" id="ARBA00022989"/>
    </source>
</evidence>